<keyword evidence="3" id="KW-0520">NAD</keyword>
<dbReference type="GO" id="GO:0004491">
    <property type="term" value="F:methylmalonate-semialdehyde dehydrogenase (acylating, NAD) activity"/>
    <property type="evidence" value="ECO:0007669"/>
    <property type="project" value="UniProtKB-EC"/>
</dbReference>
<organism evidence="5 6">
    <name type="scientific">Winogradskya consettensis</name>
    <dbReference type="NCBI Taxonomy" id="113560"/>
    <lineage>
        <taxon>Bacteria</taxon>
        <taxon>Bacillati</taxon>
        <taxon>Actinomycetota</taxon>
        <taxon>Actinomycetes</taxon>
        <taxon>Micromonosporales</taxon>
        <taxon>Micromonosporaceae</taxon>
        <taxon>Winogradskya</taxon>
    </lineage>
</organism>
<dbReference type="PANTHER" id="PTHR43866">
    <property type="entry name" value="MALONATE-SEMIALDEHYDE DEHYDROGENASE"/>
    <property type="match status" value="1"/>
</dbReference>
<dbReference type="SUPFAM" id="SSF53720">
    <property type="entry name" value="ALDH-like"/>
    <property type="match status" value="1"/>
</dbReference>
<dbReference type="InterPro" id="IPR015590">
    <property type="entry name" value="Aldehyde_DH_dom"/>
</dbReference>
<comment type="caution">
    <text evidence="5">The sequence shown here is derived from an EMBL/GenBank/DDBJ whole genome shotgun (WGS) entry which is preliminary data.</text>
</comment>
<evidence type="ECO:0000256" key="3">
    <source>
        <dbReference type="ARBA" id="ARBA00023027"/>
    </source>
</evidence>
<dbReference type="GO" id="GO:0006574">
    <property type="term" value="P:L-valine catabolic process"/>
    <property type="evidence" value="ECO:0007669"/>
    <property type="project" value="TreeGrafter"/>
</dbReference>
<evidence type="ECO:0000256" key="2">
    <source>
        <dbReference type="ARBA" id="ARBA00023002"/>
    </source>
</evidence>
<dbReference type="InterPro" id="IPR016161">
    <property type="entry name" value="Ald_DH/histidinol_DH"/>
</dbReference>
<keyword evidence="6" id="KW-1185">Reference proteome</keyword>
<evidence type="ECO:0000259" key="4">
    <source>
        <dbReference type="Pfam" id="PF00171"/>
    </source>
</evidence>
<sequence>MANVSISRGDLPMSVIEHWIGGSPTAGAGGRRGAVFNPATGQQQHEVVLADHADVDAAVAAATTAFGSWGQASLSARTKVMFAFRELVNANVQELAGIISDEHGKVLSDAAGEVQRGLEVVEFACGIPQLLKGDYSDQASSGVDVFSFREPLGVCAGITPFNFPAMVPMWMYPVAIACGNTFVLKPSERDPSAANFVAELWRRAGLPDGVFNVVHGDKVAVDALLQHPGVAAISFVGSTPIARYIHQEAAASGKRVQALGGAKNHAIVLPDADLEFAANHLAAAAFGSAGERCMAISAAVAVGGAGDPLMELVSRRAAEVVVGPGRDPRSEMGPVVSAAAKQRIESLIGTGEQQGAKVLVDGRGLSVEGFEDGFFVGPTVIDQVETGMDVYTEEIFGPVLSVVRAESVDAAIALVNANPYGNGTAIFTGSGEAARRFQRGVHVGMIGVNVPIPVPMAYYSFGGWKDSLFGDRHIHGPEGVSFYTRGKVVTSRWPHVTSVHGASLQFPTAL</sequence>
<protein>
    <recommendedName>
        <fullName evidence="1">methylmalonate-semialdehyde dehydrogenase (CoA acylating)</fullName>
        <ecNumber evidence="1">1.2.1.27</ecNumber>
    </recommendedName>
</protein>
<dbReference type="InterPro" id="IPR016163">
    <property type="entry name" value="Ald_DH_C"/>
</dbReference>
<gene>
    <name evidence="5" type="primary">mmsA</name>
    <name evidence="5" type="ORF">Aco04nite_56300</name>
</gene>
<evidence type="ECO:0000313" key="6">
    <source>
        <dbReference type="Proteomes" id="UP000680865"/>
    </source>
</evidence>
<name>A0A919SU97_9ACTN</name>
<feature type="domain" description="Aldehyde dehydrogenase" evidence="4">
    <location>
        <begin position="31"/>
        <end position="489"/>
    </location>
</feature>
<evidence type="ECO:0000313" key="5">
    <source>
        <dbReference type="EMBL" id="GIM77631.1"/>
    </source>
</evidence>
<dbReference type="EC" id="1.2.1.27" evidence="1"/>
<dbReference type="InterPro" id="IPR010061">
    <property type="entry name" value="MeMal-semiAld_DH"/>
</dbReference>
<dbReference type="Proteomes" id="UP000680865">
    <property type="component" value="Unassembled WGS sequence"/>
</dbReference>
<dbReference type="CDD" id="cd07085">
    <property type="entry name" value="ALDH_F6_MMSDH"/>
    <property type="match status" value="1"/>
</dbReference>
<dbReference type="PANTHER" id="PTHR43866:SF4">
    <property type="entry name" value="MALONATE-SEMIALDEHYDE DEHYDROGENASE"/>
    <property type="match status" value="1"/>
</dbReference>
<dbReference type="Gene3D" id="3.40.309.10">
    <property type="entry name" value="Aldehyde Dehydrogenase, Chain A, domain 2"/>
    <property type="match status" value="1"/>
</dbReference>
<dbReference type="GO" id="GO:0006210">
    <property type="term" value="P:thymine catabolic process"/>
    <property type="evidence" value="ECO:0007669"/>
    <property type="project" value="TreeGrafter"/>
</dbReference>
<dbReference type="FunFam" id="3.40.309.10:FF:000002">
    <property type="entry name" value="Methylmalonate-semialdehyde dehydrogenase (Acylating)"/>
    <property type="match status" value="1"/>
</dbReference>
<dbReference type="FunFam" id="3.40.605.10:FF:000003">
    <property type="entry name" value="Methylmalonate-semialdehyde dehydrogenase [acylating]"/>
    <property type="match status" value="1"/>
</dbReference>
<dbReference type="Gene3D" id="3.40.605.10">
    <property type="entry name" value="Aldehyde Dehydrogenase, Chain A, domain 1"/>
    <property type="match status" value="1"/>
</dbReference>
<keyword evidence="2" id="KW-0560">Oxidoreductase</keyword>
<dbReference type="InterPro" id="IPR016160">
    <property type="entry name" value="Ald_DH_CS_CYS"/>
</dbReference>
<dbReference type="EMBL" id="BOQP01000031">
    <property type="protein sequence ID" value="GIM77631.1"/>
    <property type="molecule type" value="Genomic_DNA"/>
</dbReference>
<dbReference type="NCBIfam" id="TIGR01722">
    <property type="entry name" value="MMSDH"/>
    <property type="match status" value="1"/>
</dbReference>
<evidence type="ECO:0000256" key="1">
    <source>
        <dbReference type="ARBA" id="ARBA00013048"/>
    </source>
</evidence>
<dbReference type="AlphaFoldDB" id="A0A919SU97"/>
<accession>A0A919SU97</accession>
<dbReference type="PROSITE" id="PS00070">
    <property type="entry name" value="ALDEHYDE_DEHYDR_CYS"/>
    <property type="match status" value="1"/>
</dbReference>
<dbReference type="Pfam" id="PF00171">
    <property type="entry name" value="Aldedh"/>
    <property type="match status" value="1"/>
</dbReference>
<proteinExistence type="predicted"/>
<reference evidence="5" key="1">
    <citation type="submission" date="2021-03" db="EMBL/GenBank/DDBJ databases">
        <title>Whole genome shotgun sequence of Actinoplanes consettensis NBRC 14913.</title>
        <authorList>
            <person name="Komaki H."/>
            <person name="Tamura T."/>
        </authorList>
    </citation>
    <scope>NUCLEOTIDE SEQUENCE</scope>
    <source>
        <strain evidence="5">NBRC 14913</strain>
    </source>
</reference>
<dbReference type="InterPro" id="IPR016162">
    <property type="entry name" value="Ald_DH_N"/>
</dbReference>